<proteinExistence type="predicted"/>
<keyword evidence="2" id="KW-1185">Reference proteome</keyword>
<gene>
    <name evidence="1" type="ORF">HKX40_03475</name>
</gene>
<comment type="caution">
    <text evidence="1">The sequence shown here is derived from an EMBL/GenBank/DDBJ whole genome shotgun (WGS) entry which is preliminary data.</text>
</comment>
<protein>
    <submittedName>
        <fullName evidence="1">Uncharacterized protein</fullName>
    </submittedName>
</protein>
<dbReference type="Proteomes" id="UP000541421">
    <property type="component" value="Unassembled WGS sequence"/>
</dbReference>
<dbReference type="RefSeq" id="WP_171588178.1">
    <property type="nucleotide sequence ID" value="NZ_JABGBO010000003.1"/>
</dbReference>
<organism evidence="1 2">
    <name type="scientific">Pelistega europaea</name>
    <dbReference type="NCBI Taxonomy" id="106147"/>
    <lineage>
        <taxon>Bacteria</taxon>
        <taxon>Pseudomonadati</taxon>
        <taxon>Pseudomonadota</taxon>
        <taxon>Betaproteobacteria</taxon>
        <taxon>Burkholderiales</taxon>
        <taxon>Alcaligenaceae</taxon>
        <taxon>Pelistega</taxon>
    </lineage>
</organism>
<evidence type="ECO:0000313" key="1">
    <source>
        <dbReference type="EMBL" id="NOL49206.1"/>
    </source>
</evidence>
<dbReference type="EMBL" id="JABGBO010000003">
    <property type="protein sequence ID" value="NOL49206.1"/>
    <property type="molecule type" value="Genomic_DNA"/>
</dbReference>
<dbReference type="AlphaFoldDB" id="A0A7Y4LB00"/>
<sequence>MNEVEKFLEALKFLIDNKAKNLSPMFAMYPTDILKNRENTSGRNDEDFTAIFLLEDWAIALEDITGIEDLDNTVSDIMIQLAEAEDHMTEEQRLAFIAPIEKLYNKAQYTLNAMR</sequence>
<reference evidence="1 2" key="1">
    <citation type="submission" date="2020-05" db="EMBL/GenBank/DDBJ databases">
        <authorList>
            <person name="Niu N."/>
        </authorList>
    </citation>
    <scope>NUCLEOTIDE SEQUENCE [LARGE SCALE GENOMIC DNA]</scope>
    <source>
        <strain evidence="1 2">LMG10982</strain>
    </source>
</reference>
<evidence type="ECO:0000313" key="2">
    <source>
        <dbReference type="Proteomes" id="UP000541421"/>
    </source>
</evidence>
<name>A0A7Y4LB00_9BURK</name>
<accession>A0A7Y4LB00</accession>